<evidence type="ECO:0000313" key="5">
    <source>
        <dbReference type="Proteomes" id="UP001140513"/>
    </source>
</evidence>
<dbReference type="PANTHER" id="PTHR35273">
    <property type="entry name" value="ALPHA-1,4 POLYGALACTOSAMINIDASE, PUTATIVE (AFU_ORTHOLOGUE AFUA_3G07890)-RELATED"/>
    <property type="match status" value="1"/>
</dbReference>
<evidence type="ECO:0000256" key="2">
    <source>
        <dbReference type="ARBA" id="ARBA00012755"/>
    </source>
</evidence>
<reference evidence="4" key="1">
    <citation type="submission" date="2022-10" db="EMBL/GenBank/DDBJ databases">
        <title>Tapping the CABI collections for fungal endophytes: first genome assemblies for Collariella, Neodidymelliopsis, Ascochyta clinopodiicola, Didymella pomorum, Didymosphaeria variabile, Neocosmospora piperis and Neocucurbitaria cava.</title>
        <authorList>
            <person name="Hill R."/>
        </authorList>
    </citation>
    <scope>NUCLEOTIDE SEQUENCE</scope>
    <source>
        <strain evidence="4">IMI 356815</strain>
    </source>
</reference>
<dbReference type="EMBL" id="JAPEUX010000002">
    <property type="protein sequence ID" value="KAJ4357942.1"/>
    <property type="molecule type" value="Genomic_DNA"/>
</dbReference>
<comment type="catalytic activity">
    <reaction evidence="1">
        <text>Hydrolysis of terminal, non-reducing alpha-D-galactose residues in alpha-D-galactosides, including galactose oligosaccharides, galactomannans and galactolipids.</text>
        <dbReference type="EC" id="3.2.1.22"/>
    </reaction>
</comment>
<proteinExistence type="predicted"/>
<accession>A0A9W8XRS8</accession>
<comment type="caution">
    <text evidence="4">The sequence shown here is derived from an EMBL/GenBank/DDBJ whole genome shotgun (WGS) entry which is preliminary data.</text>
</comment>
<dbReference type="GO" id="GO:0004557">
    <property type="term" value="F:alpha-galactosidase activity"/>
    <property type="evidence" value="ECO:0007669"/>
    <property type="project" value="UniProtKB-EC"/>
</dbReference>
<feature type="domain" description="Glycoside-hydrolase family GH114 TIM-barrel" evidence="3">
    <location>
        <begin position="27"/>
        <end position="276"/>
    </location>
</feature>
<dbReference type="AlphaFoldDB" id="A0A9W8XRS8"/>
<dbReference type="SUPFAM" id="SSF51445">
    <property type="entry name" value="(Trans)glycosidases"/>
    <property type="match status" value="1"/>
</dbReference>
<evidence type="ECO:0000313" key="4">
    <source>
        <dbReference type="EMBL" id="KAJ4357942.1"/>
    </source>
</evidence>
<dbReference type="InterPro" id="IPR004352">
    <property type="entry name" value="GH114_TIM-barrel"/>
</dbReference>
<dbReference type="Gene3D" id="3.20.20.70">
    <property type="entry name" value="Aldolase class I"/>
    <property type="match status" value="1"/>
</dbReference>
<dbReference type="Proteomes" id="UP001140513">
    <property type="component" value="Unassembled WGS sequence"/>
</dbReference>
<protein>
    <recommendedName>
        <fullName evidence="2">alpha-galactosidase</fullName>
        <ecNumber evidence="2">3.2.1.22</ecNumber>
    </recommendedName>
</protein>
<dbReference type="OrthoDB" id="2108802at2759"/>
<dbReference type="EC" id="3.2.1.22" evidence="2"/>
<evidence type="ECO:0000256" key="1">
    <source>
        <dbReference type="ARBA" id="ARBA00001255"/>
    </source>
</evidence>
<dbReference type="PANTHER" id="PTHR35273:SF2">
    <property type="entry name" value="ALPHA-GALACTOSIDASE"/>
    <property type="match status" value="1"/>
</dbReference>
<dbReference type="GeneID" id="80906049"/>
<dbReference type="Pfam" id="PF03537">
    <property type="entry name" value="Glyco_hydro_114"/>
    <property type="match status" value="1"/>
</dbReference>
<organism evidence="4 5">
    <name type="scientific">Didymosphaeria variabile</name>
    <dbReference type="NCBI Taxonomy" id="1932322"/>
    <lineage>
        <taxon>Eukaryota</taxon>
        <taxon>Fungi</taxon>
        <taxon>Dikarya</taxon>
        <taxon>Ascomycota</taxon>
        <taxon>Pezizomycotina</taxon>
        <taxon>Dothideomycetes</taxon>
        <taxon>Pleosporomycetidae</taxon>
        <taxon>Pleosporales</taxon>
        <taxon>Massarineae</taxon>
        <taxon>Didymosphaeriaceae</taxon>
        <taxon>Didymosphaeria</taxon>
    </lineage>
</organism>
<dbReference type="InterPro" id="IPR017853">
    <property type="entry name" value="GH"/>
</dbReference>
<sequence>MALLSTLASATSLFRRKDDRFTAGTVWDIVLQGKENDGNGTVIPLAQLKAATGAVLDIDFEDNDSELKKTKGWIKELAKTKTVVCYFSAGTYEPWREDQELFKPADYRKKMDKWDKWWLDLKSANVKTIIETRNKRAAEARCHAIDPDNINSYSNDSKGKPHQDRFSYDNQVYIDYVRWLSATATKYNLSTGLKNALKISNNALNVIEFAVNEQCHETDPNDKESNWDYPDYATFTQAGKAVFNIKYHNDKNIYCKDPTDPPINLSTVLKPMGLDASVTGALHLRDFFHAAGFEFDLVSETGTYRADWLSTTKDWQHEEDKKVRENDGDKF</sequence>
<evidence type="ECO:0000259" key="3">
    <source>
        <dbReference type="Pfam" id="PF03537"/>
    </source>
</evidence>
<keyword evidence="5" id="KW-1185">Reference proteome</keyword>
<dbReference type="InterPro" id="IPR013785">
    <property type="entry name" value="Aldolase_TIM"/>
</dbReference>
<gene>
    <name evidence="4" type="ORF">N0V89_002519</name>
</gene>
<name>A0A9W8XRS8_9PLEO</name>
<dbReference type="RefSeq" id="XP_056074801.1">
    <property type="nucleotide sequence ID" value="XM_056211328.1"/>
</dbReference>